<dbReference type="PROSITE" id="PS50262">
    <property type="entry name" value="G_PROTEIN_RECEP_F1_2"/>
    <property type="match status" value="1"/>
</dbReference>
<dbReference type="InterPro" id="IPR000276">
    <property type="entry name" value="GPCR_Rhodpsn"/>
</dbReference>
<dbReference type="Proteomes" id="UP000663829">
    <property type="component" value="Unassembled WGS sequence"/>
</dbReference>
<evidence type="ECO:0000313" key="7">
    <source>
        <dbReference type="EMBL" id="CAF1220156.1"/>
    </source>
</evidence>
<evidence type="ECO:0000256" key="4">
    <source>
        <dbReference type="ARBA" id="ARBA00023136"/>
    </source>
</evidence>
<keyword evidence="2 5" id="KW-0812">Transmembrane</keyword>
<name>A0A814XTI5_9BILA</name>
<evidence type="ECO:0000313" key="9">
    <source>
        <dbReference type="Proteomes" id="UP000663829"/>
    </source>
</evidence>
<dbReference type="SUPFAM" id="SSF81321">
    <property type="entry name" value="Family A G protein-coupled receptor-like"/>
    <property type="match status" value="1"/>
</dbReference>
<feature type="transmembrane region" description="Helical" evidence="5">
    <location>
        <begin position="111"/>
        <end position="133"/>
    </location>
</feature>
<evidence type="ECO:0000256" key="5">
    <source>
        <dbReference type="SAM" id="Phobius"/>
    </source>
</evidence>
<dbReference type="Pfam" id="PF00001">
    <property type="entry name" value="7tm_1"/>
    <property type="match status" value="1"/>
</dbReference>
<organism evidence="7 9">
    <name type="scientific">Didymodactylos carnosus</name>
    <dbReference type="NCBI Taxonomy" id="1234261"/>
    <lineage>
        <taxon>Eukaryota</taxon>
        <taxon>Metazoa</taxon>
        <taxon>Spiralia</taxon>
        <taxon>Gnathifera</taxon>
        <taxon>Rotifera</taxon>
        <taxon>Eurotatoria</taxon>
        <taxon>Bdelloidea</taxon>
        <taxon>Philodinida</taxon>
        <taxon>Philodinidae</taxon>
        <taxon>Didymodactylos</taxon>
    </lineage>
</organism>
<proteinExistence type="predicted"/>
<keyword evidence="3 5" id="KW-1133">Transmembrane helix</keyword>
<keyword evidence="9" id="KW-1185">Reference proteome</keyword>
<evidence type="ECO:0000256" key="1">
    <source>
        <dbReference type="ARBA" id="ARBA00004370"/>
    </source>
</evidence>
<evidence type="ECO:0000256" key="3">
    <source>
        <dbReference type="ARBA" id="ARBA00022989"/>
    </source>
</evidence>
<dbReference type="Proteomes" id="UP000681722">
    <property type="component" value="Unassembled WGS sequence"/>
</dbReference>
<accession>A0A814XTI5</accession>
<dbReference type="GO" id="GO:0016020">
    <property type="term" value="C:membrane"/>
    <property type="evidence" value="ECO:0007669"/>
    <property type="project" value="UniProtKB-SubCell"/>
</dbReference>
<feature type="transmembrane region" description="Helical" evidence="5">
    <location>
        <begin position="49"/>
        <end position="69"/>
    </location>
</feature>
<evidence type="ECO:0000259" key="6">
    <source>
        <dbReference type="PROSITE" id="PS50262"/>
    </source>
</evidence>
<sequence>MYKSLESEGYTSKGSPASLLFKAECSKRIAATTVYHEGVAEIVYRIETVLLPCLLGIGTICNIITFLVMRRRRMRVSSTCFYMAVLSITDTLVLWTGCLNQWFYIMKLPTLVIQSTFSCKILTFLFVTFADFSASQTCTVKRAKLVLIGILLFFSFVDGHFLFTLTIVNQRRTSVCMPKPWAVYFVENVFVYIDALKYSALPFIILIVLSFLIITKVFRAEGISAELQNLKQLNHSSNAKPSIVSSASRVGRRVTFMLLSVSIAFCVFSAPMSLMQIVQSFYSDRKTSHSNAVHRYLAIGKSVAEISQYINHSINFFLYAITGRVFRLEFIRLFFPNRHYSANSKRCSIYSFDNRSIRVRPIRRNGLPSTATVVAQKHLHFSSTIPSINEETNNGNRQLLVGKNKKYSLFQKVNNASPKSRRSYVVSQL</sequence>
<dbReference type="InterPro" id="IPR052954">
    <property type="entry name" value="GPCR-Ligand_Int"/>
</dbReference>
<reference evidence="7" key="1">
    <citation type="submission" date="2021-02" db="EMBL/GenBank/DDBJ databases">
        <authorList>
            <person name="Nowell W R."/>
        </authorList>
    </citation>
    <scope>NUCLEOTIDE SEQUENCE</scope>
</reference>
<evidence type="ECO:0000256" key="2">
    <source>
        <dbReference type="ARBA" id="ARBA00022692"/>
    </source>
</evidence>
<feature type="domain" description="G-protein coupled receptors family 1 profile" evidence="6">
    <location>
        <begin position="176"/>
        <end position="319"/>
    </location>
</feature>
<dbReference type="AlphaFoldDB" id="A0A814XTI5"/>
<dbReference type="EMBL" id="CAJOBC010009272">
    <property type="protein sequence ID" value="CAF3983628.1"/>
    <property type="molecule type" value="Genomic_DNA"/>
</dbReference>
<gene>
    <name evidence="7" type="ORF">GPM918_LOCUS24646</name>
    <name evidence="8" type="ORF">SRO942_LOCUS24649</name>
</gene>
<protein>
    <recommendedName>
        <fullName evidence="6">G-protein coupled receptors family 1 profile domain-containing protein</fullName>
    </recommendedName>
</protein>
<dbReference type="InterPro" id="IPR017452">
    <property type="entry name" value="GPCR_Rhodpsn_7TM"/>
</dbReference>
<feature type="transmembrane region" description="Helical" evidence="5">
    <location>
        <begin position="81"/>
        <end position="105"/>
    </location>
</feature>
<feature type="transmembrane region" description="Helical" evidence="5">
    <location>
        <begin position="256"/>
        <end position="278"/>
    </location>
</feature>
<dbReference type="OrthoDB" id="9990906at2759"/>
<dbReference type="PANTHER" id="PTHR46641">
    <property type="entry name" value="FMRFAMIDE RECEPTOR-RELATED"/>
    <property type="match status" value="1"/>
</dbReference>
<evidence type="ECO:0000313" key="8">
    <source>
        <dbReference type="EMBL" id="CAF3983628.1"/>
    </source>
</evidence>
<dbReference type="GO" id="GO:0004930">
    <property type="term" value="F:G protein-coupled receptor activity"/>
    <property type="evidence" value="ECO:0007669"/>
    <property type="project" value="InterPro"/>
</dbReference>
<comment type="caution">
    <text evidence="7">The sequence shown here is derived from an EMBL/GenBank/DDBJ whole genome shotgun (WGS) entry which is preliminary data.</text>
</comment>
<dbReference type="Gene3D" id="1.20.1070.10">
    <property type="entry name" value="Rhodopsin 7-helix transmembrane proteins"/>
    <property type="match status" value="1"/>
</dbReference>
<dbReference type="PANTHER" id="PTHR46641:SF25">
    <property type="entry name" value="CNMAMIDE RECEPTOR-RELATED"/>
    <property type="match status" value="1"/>
</dbReference>
<feature type="transmembrane region" description="Helical" evidence="5">
    <location>
        <begin position="145"/>
        <end position="169"/>
    </location>
</feature>
<comment type="subcellular location">
    <subcellularLocation>
        <location evidence="1">Membrane</location>
    </subcellularLocation>
</comment>
<dbReference type="EMBL" id="CAJNOQ010009269">
    <property type="protein sequence ID" value="CAF1220156.1"/>
    <property type="molecule type" value="Genomic_DNA"/>
</dbReference>
<feature type="transmembrane region" description="Helical" evidence="5">
    <location>
        <begin position="189"/>
        <end position="214"/>
    </location>
</feature>
<keyword evidence="4 5" id="KW-0472">Membrane</keyword>